<dbReference type="SUPFAM" id="SSF52540">
    <property type="entry name" value="P-loop containing nucleoside triphosphate hydrolases"/>
    <property type="match status" value="1"/>
</dbReference>
<evidence type="ECO:0000259" key="12">
    <source>
        <dbReference type="Pfam" id="PF13579"/>
    </source>
</evidence>
<dbReference type="GO" id="GO:0005524">
    <property type="term" value="F:ATP binding"/>
    <property type="evidence" value="ECO:0007669"/>
    <property type="project" value="UniProtKB-KW"/>
</dbReference>
<keyword evidence="7 13" id="KW-0808">Transferase</keyword>
<dbReference type="GO" id="GO:0035999">
    <property type="term" value="P:tetrahydrofolate interconversion"/>
    <property type="evidence" value="ECO:0007669"/>
    <property type="project" value="UniProtKB-UniPathway"/>
</dbReference>
<accession>L8TUH0</accession>
<dbReference type="InterPro" id="IPR020628">
    <property type="entry name" value="Formate_THF_ligase_CS"/>
</dbReference>
<dbReference type="InterPro" id="IPR028098">
    <property type="entry name" value="Glyco_trans_4-like_N"/>
</dbReference>
<dbReference type="Pfam" id="PF00534">
    <property type="entry name" value="Glycos_transf_1"/>
    <property type="match status" value="1"/>
</dbReference>
<dbReference type="EMBL" id="AOFD01000009">
    <property type="protein sequence ID" value="ELT45386.1"/>
    <property type="molecule type" value="Genomic_DNA"/>
</dbReference>
<name>L8TUH0_9MICC</name>
<evidence type="ECO:0000313" key="13">
    <source>
        <dbReference type="EMBL" id="ELT45386.1"/>
    </source>
</evidence>
<dbReference type="Gene3D" id="3.40.50.300">
    <property type="entry name" value="P-loop containing nucleotide triphosphate hydrolases"/>
    <property type="match status" value="1"/>
</dbReference>
<feature type="compositionally biased region" description="Polar residues" evidence="10">
    <location>
        <begin position="398"/>
        <end position="408"/>
    </location>
</feature>
<dbReference type="InterPro" id="IPR001296">
    <property type="entry name" value="Glyco_trans_1"/>
</dbReference>
<evidence type="ECO:0000313" key="14">
    <source>
        <dbReference type="Proteomes" id="UP000011189"/>
    </source>
</evidence>
<evidence type="ECO:0000256" key="8">
    <source>
        <dbReference type="ARBA" id="ARBA00022741"/>
    </source>
</evidence>
<sequence length="604" mass="64545">MIRRVALLSLHTSPMEQPGSGDAGGMNVYIRELASALAEAGVEVEIFTRATSAGQLAVEHPDPGVCVHNVLAGPPRKIPKEELPGLLHQMVAEIEQIRRRQPHGRYDVIHSHYWVSGIAGLELSELWGVPLVHTMHTMAKVKNLLLESGEQPEPRRRELGEHRIVDGAARLIANTSSEAAELVSHYGARYDRIDIAPPGVDLGTFTPAFRARSRANRGIGPGTFHLLFAGRIQRLKGPHVLVKAAALLRQRRPDIDLRLTILGSLSGNKEFNLRRWISEAAMDDVVTQLPPVKAPELAEWFRAADVVVMPSFSESFGLVALEAQACGTPVVATRVGGLSRAIFHGRTGLLVDGHHAADWADAWRPSTTIPPPGRTWGGPPPSAPRTPAGPAPPPSRSKATTPPSSITWGTGWRRPSRRRKGPGVVRDPARPGLGPAFPGYVTCDAQERTMMSGFPSDLEIARAARIRPIPEIAAAAGINADAVELYGRFKAKIDPARLDAPPPAGKVVLVSAMSPTPAGEGKSTTTVGLADSLARAGHKVMIALREPSLGPVLGMKGGATGGGLSQVLPMDEINLHFTGDFHAITSANNALMALVDNHIYQATP</sequence>
<keyword evidence="8" id="KW-0547">Nucleotide-binding</keyword>
<evidence type="ECO:0000256" key="7">
    <source>
        <dbReference type="ARBA" id="ARBA00022679"/>
    </source>
</evidence>
<evidence type="ECO:0000259" key="11">
    <source>
        <dbReference type="Pfam" id="PF00534"/>
    </source>
</evidence>
<dbReference type="AlphaFoldDB" id="L8TUH0"/>
<comment type="pathway">
    <text evidence="1">One-carbon metabolism; tetrahydrofolate interconversion.</text>
</comment>
<dbReference type="GO" id="GO:1901137">
    <property type="term" value="P:carbohydrate derivative biosynthetic process"/>
    <property type="evidence" value="ECO:0007669"/>
    <property type="project" value="UniProtKB-ARBA"/>
</dbReference>
<gene>
    <name evidence="13" type="ORF">G205_05946</name>
</gene>
<dbReference type="Gene3D" id="3.40.50.2000">
    <property type="entry name" value="Glycogen Phosphorylase B"/>
    <property type="match status" value="2"/>
</dbReference>
<evidence type="ECO:0000256" key="6">
    <source>
        <dbReference type="ARBA" id="ARBA00022676"/>
    </source>
</evidence>
<comment type="caution">
    <text evidence="13">The sequence shown here is derived from an EMBL/GenBank/DDBJ whole genome shotgun (WGS) entry which is preliminary data.</text>
</comment>
<evidence type="ECO:0000256" key="1">
    <source>
        <dbReference type="ARBA" id="ARBA00004777"/>
    </source>
</evidence>
<dbReference type="EC" id="6.3.4.3" evidence="2"/>
<dbReference type="InterPro" id="IPR050194">
    <property type="entry name" value="Glycosyltransferase_grp1"/>
</dbReference>
<evidence type="ECO:0000256" key="10">
    <source>
        <dbReference type="SAM" id="MobiDB-lite"/>
    </source>
</evidence>
<proteinExistence type="predicted"/>
<dbReference type="GO" id="GO:0004329">
    <property type="term" value="F:formate-tetrahydrofolate ligase activity"/>
    <property type="evidence" value="ECO:0007669"/>
    <property type="project" value="UniProtKB-EC"/>
</dbReference>
<feature type="compositionally biased region" description="Pro residues" evidence="10">
    <location>
        <begin position="368"/>
        <end position="395"/>
    </location>
</feature>
<feature type="domain" description="Glycosyltransferase subfamily 4-like N-terminal" evidence="12">
    <location>
        <begin position="24"/>
        <end position="199"/>
    </location>
</feature>
<evidence type="ECO:0000256" key="4">
    <source>
        <dbReference type="ARBA" id="ARBA00022563"/>
    </source>
</evidence>
<dbReference type="Pfam" id="PF13579">
    <property type="entry name" value="Glyco_trans_4_4"/>
    <property type="match status" value="1"/>
</dbReference>
<dbReference type="InterPro" id="IPR027417">
    <property type="entry name" value="P-loop_NTPase"/>
</dbReference>
<dbReference type="Proteomes" id="UP000011189">
    <property type="component" value="Unassembled WGS sequence"/>
</dbReference>
<dbReference type="SUPFAM" id="SSF53756">
    <property type="entry name" value="UDP-Glycosyltransferase/glycogen phosphorylase"/>
    <property type="match status" value="1"/>
</dbReference>
<reference evidence="14" key="1">
    <citation type="journal article" date="2013" name="Genome Announc.">
        <title>Draft Genome Sequence of the 2-Chloro-4-Nitrophenol-Degrading Bacterium Arthrobacter sp. Strain SJCon.</title>
        <authorList>
            <person name="Vikram S."/>
            <person name="Kumar S."/>
            <person name="Vaidya B."/>
            <person name="Pinnaka A.K."/>
            <person name="Raghava G.P."/>
        </authorList>
    </citation>
    <scope>NUCLEOTIDE SEQUENCE [LARGE SCALE GENOMIC DNA]</scope>
    <source>
        <strain evidence="14">SJCon</strain>
    </source>
</reference>
<dbReference type="PANTHER" id="PTHR45947:SF3">
    <property type="entry name" value="SULFOQUINOVOSYL TRANSFERASE SQD2"/>
    <property type="match status" value="1"/>
</dbReference>
<dbReference type="GO" id="GO:0016757">
    <property type="term" value="F:glycosyltransferase activity"/>
    <property type="evidence" value="ECO:0007669"/>
    <property type="project" value="UniProtKB-KW"/>
</dbReference>
<feature type="region of interest" description="Disordered" evidence="10">
    <location>
        <begin position="363"/>
        <end position="436"/>
    </location>
</feature>
<keyword evidence="6" id="KW-0328">Glycosyltransferase</keyword>
<dbReference type="UniPathway" id="UPA00193"/>
<keyword evidence="5" id="KW-0436">Ligase</keyword>
<evidence type="ECO:0000256" key="5">
    <source>
        <dbReference type="ARBA" id="ARBA00022598"/>
    </source>
</evidence>
<evidence type="ECO:0000256" key="9">
    <source>
        <dbReference type="ARBA" id="ARBA00022840"/>
    </source>
</evidence>
<organism evidence="13 14">
    <name type="scientific">Arthrobacter nitrophenolicus</name>
    <dbReference type="NCBI Taxonomy" id="683150"/>
    <lineage>
        <taxon>Bacteria</taxon>
        <taxon>Bacillati</taxon>
        <taxon>Actinomycetota</taxon>
        <taxon>Actinomycetes</taxon>
        <taxon>Micrococcales</taxon>
        <taxon>Micrococcaceae</taxon>
        <taxon>Arthrobacter</taxon>
    </lineage>
</organism>
<evidence type="ECO:0000256" key="2">
    <source>
        <dbReference type="ARBA" id="ARBA00012295"/>
    </source>
</evidence>
<evidence type="ECO:0000256" key="3">
    <source>
        <dbReference type="ARBA" id="ARBA00021292"/>
    </source>
</evidence>
<keyword evidence="9" id="KW-0067">ATP-binding</keyword>
<dbReference type="InterPro" id="IPR000559">
    <property type="entry name" value="Formate_THF_ligase"/>
</dbReference>
<dbReference type="Pfam" id="PF01268">
    <property type="entry name" value="FTHFS"/>
    <property type="match status" value="1"/>
</dbReference>
<keyword evidence="14" id="KW-1185">Reference proteome</keyword>
<feature type="domain" description="Glycosyl transferase family 1" evidence="11">
    <location>
        <begin position="212"/>
        <end position="362"/>
    </location>
</feature>
<keyword evidence="4" id="KW-0554">One-carbon metabolism</keyword>
<dbReference type="PROSITE" id="PS00721">
    <property type="entry name" value="FTHFS_1"/>
    <property type="match status" value="1"/>
</dbReference>
<protein>
    <recommendedName>
        <fullName evidence="3">D-inositol 3-phosphate glycosyltransferase</fullName>
        <ecNumber evidence="2">6.3.4.3</ecNumber>
    </recommendedName>
</protein>
<dbReference type="PATRIC" id="fig|683150.5.peg.1190"/>
<dbReference type="PANTHER" id="PTHR45947">
    <property type="entry name" value="SULFOQUINOVOSYL TRANSFERASE SQD2"/>
    <property type="match status" value="1"/>
</dbReference>